<dbReference type="Pfam" id="PF13242">
    <property type="entry name" value="Hydrolase_like"/>
    <property type="match status" value="1"/>
</dbReference>
<organism evidence="1 2">
    <name type="scientific">Spirosoma foliorum</name>
    <dbReference type="NCBI Taxonomy" id="2710596"/>
    <lineage>
        <taxon>Bacteria</taxon>
        <taxon>Pseudomonadati</taxon>
        <taxon>Bacteroidota</taxon>
        <taxon>Cytophagia</taxon>
        <taxon>Cytophagales</taxon>
        <taxon>Cytophagaceae</taxon>
        <taxon>Spirosoma</taxon>
    </lineage>
</organism>
<name>A0A7G5H2J9_9BACT</name>
<reference evidence="1 2" key="1">
    <citation type="submission" date="2020-07" db="EMBL/GenBank/DDBJ databases">
        <title>Spirosoma foliorum sp. nov., isolated from the leaves on the Nejang mountain Korea, Republic of.</title>
        <authorList>
            <person name="Ho H."/>
            <person name="Lee Y.-J."/>
            <person name="Nurcahyanto D.-A."/>
            <person name="Kim S.-G."/>
        </authorList>
    </citation>
    <scope>NUCLEOTIDE SEQUENCE [LARGE SCALE GENOMIC DNA]</scope>
    <source>
        <strain evidence="1 2">PL0136</strain>
    </source>
</reference>
<dbReference type="Proteomes" id="UP000515369">
    <property type="component" value="Chromosome"/>
</dbReference>
<gene>
    <name evidence="1" type="ORF">H3H32_10850</name>
</gene>
<dbReference type="EMBL" id="CP059732">
    <property type="protein sequence ID" value="QMW05341.1"/>
    <property type="molecule type" value="Genomic_DNA"/>
</dbReference>
<dbReference type="GO" id="GO:0016787">
    <property type="term" value="F:hydrolase activity"/>
    <property type="evidence" value="ECO:0007669"/>
    <property type="project" value="UniProtKB-KW"/>
</dbReference>
<proteinExistence type="predicted"/>
<accession>A0A7G5H2J9</accession>
<keyword evidence="1" id="KW-0378">Hydrolase</keyword>
<dbReference type="SUPFAM" id="SSF56784">
    <property type="entry name" value="HAD-like"/>
    <property type="match status" value="1"/>
</dbReference>
<dbReference type="PANTHER" id="PTHR46191">
    <property type="match status" value="1"/>
</dbReference>
<dbReference type="Gene3D" id="1.10.150.400">
    <property type="match status" value="1"/>
</dbReference>
<dbReference type="Gene3D" id="3.40.50.1000">
    <property type="entry name" value="HAD superfamily/HAD-like"/>
    <property type="match status" value="1"/>
</dbReference>
<dbReference type="InterPro" id="IPR023214">
    <property type="entry name" value="HAD_sf"/>
</dbReference>
<dbReference type="AlphaFoldDB" id="A0A7G5H2J9"/>
<evidence type="ECO:0000313" key="2">
    <source>
        <dbReference type="Proteomes" id="UP000515369"/>
    </source>
</evidence>
<sequence length="236" mass="26353">MAIKQISFDFWNTLFRANPAYGEARNKYLAESKFNLNGLSASEVHDAYKSVDWRIDWLIDRTGYSYAPVQLYGMVAYELGYHQATSGDLLSMGEAFAELFQKHPPTLYSPDTLHVLKELSGLSYGISIGSNTGFIPGSLLRNVCLEPLDIEFNFMVFSDEIHYAKPHAGFFGEVYGKADNVFRFRGINRKQILHIGDNLITDVAGPMAAGLDAFLINDGTFTISDLMTKISHEANV</sequence>
<protein>
    <submittedName>
        <fullName evidence="1">HAD family hydrolase</fullName>
    </submittedName>
</protein>
<dbReference type="InterPro" id="IPR036412">
    <property type="entry name" value="HAD-like_sf"/>
</dbReference>
<evidence type="ECO:0000313" key="1">
    <source>
        <dbReference type="EMBL" id="QMW05341.1"/>
    </source>
</evidence>
<dbReference type="RefSeq" id="WP_182462687.1">
    <property type="nucleotide sequence ID" value="NZ_CP059732.1"/>
</dbReference>
<dbReference type="KEGG" id="sfol:H3H32_10850"/>
<keyword evidence="2" id="KW-1185">Reference proteome</keyword>
<dbReference type="InterPro" id="IPR051828">
    <property type="entry name" value="HAD-like_hydrolase_domain"/>
</dbReference>
<dbReference type="PANTHER" id="PTHR46191:SF2">
    <property type="entry name" value="HALOACID DEHALOGENASE-LIKE HYDROLASE DOMAIN-CONTAINING PROTEIN 3"/>
    <property type="match status" value="1"/>
</dbReference>